<sequence>MKTDRKTLFLEGSIPRALVTLAIPIMLANLLQTGYQLTDAFWVGRLGASAVAAISVSFPVTFLVIALGSGLAMAGATMAAQYIGAGRQDMVNHVAAQTMLMVVITSIVFGAIGFVLAPTLLHLLGVAPDVYSGALGFLRVSFVGILFVFMYAMFQALMRGVGQTRIPLMIVAGTVLLNFVLDPLFIFGWGPIPGQGVMGAAYATLVTQALAAGLGMLVFLRGRHGIALAWRGFRPDPAYLKRAFFLGLPGSVELSTRALGLMVMSFLVASFGTLAIATYGVGSNILQVITIPVMGIAMAVATLVGQNIGAGNTARAERITWLGTCASFVLLTLLGGAAWLCAPWLVRFFIPDDPAVIAGGAHFIRIMCLAWGGIGIQLCIVSAFRASGNMLSAMIIAMDDPVPACLRAGEAHCVGTGWTVVVVPGDERRSGAGVGGVVCARQLEDGAADRGRQAGGRGGQGDDGGGRQSALSCRPLASSGIDALYDAEVCGTLLTFFLRKNSVAATDAKNTATPSGSTRTSTVTFTSTFFTASSMIDLR</sequence>
<evidence type="ECO:0000256" key="1">
    <source>
        <dbReference type="ARBA" id="ARBA00004651"/>
    </source>
</evidence>
<feature type="transmembrane region" description="Helical" evidence="8">
    <location>
        <begin position="362"/>
        <end position="384"/>
    </location>
</feature>
<feature type="transmembrane region" description="Helical" evidence="8">
    <location>
        <begin position="258"/>
        <end position="279"/>
    </location>
</feature>
<feature type="transmembrane region" description="Helical" evidence="8">
    <location>
        <begin position="325"/>
        <end position="350"/>
    </location>
</feature>
<feature type="transmembrane region" description="Helical" evidence="8">
    <location>
        <begin position="166"/>
        <end position="187"/>
    </location>
</feature>
<dbReference type="RefSeq" id="WP_379737391.1">
    <property type="nucleotide sequence ID" value="NZ_JBHRVV010000001.1"/>
</dbReference>
<feature type="transmembrane region" description="Helical" evidence="8">
    <location>
        <begin position="130"/>
        <end position="154"/>
    </location>
</feature>
<comment type="subcellular location">
    <subcellularLocation>
        <location evidence="1">Cell membrane</location>
        <topology evidence="1">Multi-pass membrane protein</topology>
    </subcellularLocation>
</comment>
<evidence type="ECO:0000256" key="3">
    <source>
        <dbReference type="ARBA" id="ARBA00022475"/>
    </source>
</evidence>
<comment type="caution">
    <text evidence="9">The sequence shown here is derived from an EMBL/GenBank/DDBJ whole genome shotgun (WGS) entry which is preliminary data.</text>
</comment>
<feature type="transmembrane region" description="Helical" evidence="8">
    <location>
        <begin position="199"/>
        <end position="220"/>
    </location>
</feature>
<evidence type="ECO:0000256" key="7">
    <source>
        <dbReference type="SAM" id="MobiDB-lite"/>
    </source>
</evidence>
<organism evidence="9 10">
    <name type="scientific">Massilia haematophila</name>
    <dbReference type="NCBI Taxonomy" id="457923"/>
    <lineage>
        <taxon>Bacteria</taxon>
        <taxon>Pseudomonadati</taxon>
        <taxon>Pseudomonadota</taxon>
        <taxon>Betaproteobacteria</taxon>
        <taxon>Burkholderiales</taxon>
        <taxon>Oxalobacteraceae</taxon>
        <taxon>Telluria group</taxon>
        <taxon>Massilia</taxon>
    </lineage>
</organism>
<feature type="transmembrane region" description="Helical" evidence="8">
    <location>
        <begin position="12"/>
        <end position="31"/>
    </location>
</feature>
<feature type="region of interest" description="Disordered" evidence="7">
    <location>
        <begin position="448"/>
        <end position="469"/>
    </location>
</feature>
<keyword evidence="3" id="KW-1003">Cell membrane</keyword>
<evidence type="ECO:0000256" key="2">
    <source>
        <dbReference type="ARBA" id="ARBA00022448"/>
    </source>
</evidence>
<protein>
    <submittedName>
        <fullName evidence="9">MATE family efflux transporter</fullName>
    </submittedName>
</protein>
<dbReference type="NCBIfam" id="TIGR00797">
    <property type="entry name" value="matE"/>
    <property type="match status" value="1"/>
</dbReference>
<feature type="transmembrane region" description="Helical" evidence="8">
    <location>
        <begin position="100"/>
        <end position="124"/>
    </location>
</feature>
<evidence type="ECO:0000313" key="10">
    <source>
        <dbReference type="Proteomes" id="UP001595665"/>
    </source>
</evidence>
<dbReference type="PANTHER" id="PTHR43549">
    <property type="entry name" value="MULTIDRUG RESISTANCE PROTEIN YPNP-RELATED"/>
    <property type="match status" value="1"/>
</dbReference>
<reference evidence="10" key="1">
    <citation type="journal article" date="2019" name="Int. J. Syst. Evol. Microbiol.">
        <title>The Global Catalogue of Microorganisms (GCM) 10K type strain sequencing project: providing services to taxonomists for standard genome sequencing and annotation.</title>
        <authorList>
            <consortium name="The Broad Institute Genomics Platform"/>
            <consortium name="The Broad Institute Genome Sequencing Center for Infectious Disease"/>
            <person name="Wu L."/>
            <person name="Ma J."/>
        </authorList>
    </citation>
    <scope>NUCLEOTIDE SEQUENCE [LARGE SCALE GENOMIC DNA]</scope>
    <source>
        <strain evidence="10">CCM 7480</strain>
    </source>
</reference>
<proteinExistence type="predicted"/>
<dbReference type="InterPro" id="IPR052031">
    <property type="entry name" value="Membrane_Transporter-Flippase"/>
</dbReference>
<keyword evidence="2" id="KW-0813">Transport</keyword>
<keyword evidence="4 8" id="KW-0812">Transmembrane</keyword>
<dbReference type="Proteomes" id="UP001595665">
    <property type="component" value="Unassembled WGS sequence"/>
</dbReference>
<feature type="transmembrane region" description="Helical" evidence="8">
    <location>
        <begin position="285"/>
        <end position="304"/>
    </location>
</feature>
<keyword evidence="10" id="KW-1185">Reference proteome</keyword>
<dbReference type="PANTHER" id="PTHR43549:SF2">
    <property type="entry name" value="MULTIDRUG RESISTANCE PROTEIN NORM-RELATED"/>
    <property type="match status" value="1"/>
</dbReference>
<evidence type="ECO:0000256" key="6">
    <source>
        <dbReference type="ARBA" id="ARBA00023136"/>
    </source>
</evidence>
<evidence type="ECO:0000313" key="9">
    <source>
        <dbReference type="EMBL" id="MFC3461041.1"/>
    </source>
</evidence>
<evidence type="ECO:0000256" key="8">
    <source>
        <dbReference type="SAM" id="Phobius"/>
    </source>
</evidence>
<dbReference type="EMBL" id="JBHRVV010000001">
    <property type="protein sequence ID" value="MFC3461041.1"/>
    <property type="molecule type" value="Genomic_DNA"/>
</dbReference>
<name>A0ABV7PU14_9BURK</name>
<dbReference type="Pfam" id="PF01554">
    <property type="entry name" value="MatE"/>
    <property type="match status" value="2"/>
</dbReference>
<feature type="compositionally biased region" description="Gly residues" evidence="7">
    <location>
        <begin position="453"/>
        <end position="467"/>
    </location>
</feature>
<keyword evidence="6 8" id="KW-0472">Membrane</keyword>
<feature type="transmembrane region" description="Helical" evidence="8">
    <location>
        <begin position="51"/>
        <end position="79"/>
    </location>
</feature>
<accession>A0ABV7PU14</accession>
<evidence type="ECO:0000256" key="5">
    <source>
        <dbReference type="ARBA" id="ARBA00022989"/>
    </source>
</evidence>
<dbReference type="InterPro" id="IPR002528">
    <property type="entry name" value="MATE_fam"/>
</dbReference>
<keyword evidence="5 8" id="KW-1133">Transmembrane helix</keyword>
<gene>
    <name evidence="9" type="ORF">ACFOPH_22810</name>
</gene>
<evidence type="ECO:0000256" key="4">
    <source>
        <dbReference type="ARBA" id="ARBA00022692"/>
    </source>
</evidence>